<comment type="caution">
    <text evidence="8">The sequence shown here is derived from an EMBL/GenBank/DDBJ whole genome shotgun (WGS) entry which is preliminary data.</text>
</comment>
<evidence type="ECO:0000256" key="1">
    <source>
        <dbReference type="ARBA" id="ARBA00022617"/>
    </source>
</evidence>
<dbReference type="EMBL" id="FXUG01000007">
    <property type="protein sequence ID" value="SMP60966.1"/>
    <property type="molecule type" value="Genomic_DNA"/>
</dbReference>
<feature type="region of interest" description="Disordered" evidence="5">
    <location>
        <begin position="1"/>
        <end position="31"/>
    </location>
</feature>
<dbReference type="InterPro" id="IPR009056">
    <property type="entry name" value="Cyt_c-like_dom"/>
</dbReference>
<dbReference type="Pfam" id="PF00034">
    <property type="entry name" value="Cytochrom_C"/>
    <property type="match status" value="1"/>
</dbReference>
<keyword evidence="6" id="KW-0812">Transmembrane</keyword>
<sequence length="270" mass="29870">MNDEKNKTHDQLSTDREQFSSYEQADPESPDIQDIHRAVLREQFEPSEGQQRVPIALFLFFIALAMWGGYYLSKYDGNFQANVYDGPDAFRLMDLSQAGEKKEKQIDPILLGKRIYNNCVSCHQASGEGVAGQYPPLNQSEWVLGDDRILARILLGGLNGPIEVKGTTYNAQMPAWKQLSDRDIAAVLTFIRQNWNNTAPAVEESTIANVRASIGTRASAYSASELKAIELPDRSEAAATETTPMESEAAESETAESQTAKSKTNLEASK</sequence>
<keyword evidence="6" id="KW-0472">Membrane</keyword>
<name>A0ABY1Q625_9BACT</name>
<feature type="compositionally biased region" description="Low complexity" evidence="5">
    <location>
        <begin position="237"/>
        <end position="247"/>
    </location>
</feature>
<keyword evidence="6" id="KW-1133">Transmembrane helix</keyword>
<dbReference type="InterPro" id="IPR036909">
    <property type="entry name" value="Cyt_c-like_dom_sf"/>
</dbReference>
<keyword evidence="2 4" id="KW-0479">Metal-binding</keyword>
<dbReference type="Proteomes" id="UP001158067">
    <property type="component" value="Unassembled WGS sequence"/>
</dbReference>
<evidence type="ECO:0000256" key="6">
    <source>
        <dbReference type="SAM" id="Phobius"/>
    </source>
</evidence>
<proteinExistence type="predicted"/>
<evidence type="ECO:0000256" key="2">
    <source>
        <dbReference type="ARBA" id="ARBA00022723"/>
    </source>
</evidence>
<gene>
    <name evidence="8" type="ORF">SAMN06265222_10730</name>
</gene>
<evidence type="ECO:0000256" key="4">
    <source>
        <dbReference type="PROSITE-ProRule" id="PRU00433"/>
    </source>
</evidence>
<evidence type="ECO:0000313" key="8">
    <source>
        <dbReference type="EMBL" id="SMP60966.1"/>
    </source>
</evidence>
<keyword evidence="1 4" id="KW-0349">Heme</keyword>
<reference evidence="8 9" key="1">
    <citation type="submission" date="2017-05" db="EMBL/GenBank/DDBJ databases">
        <authorList>
            <person name="Varghese N."/>
            <person name="Submissions S."/>
        </authorList>
    </citation>
    <scope>NUCLEOTIDE SEQUENCE [LARGE SCALE GENOMIC DNA]</scope>
    <source>
        <strain evidence="8 9">DSM 25457</strain>
    </source>
</reference>
<keyword evidence="3 4" id="KW-0408">Iron</keyword>
<feature type="transmembrane region" description="Helical" evidence="6">
    <location>
        <begin position="53"/>
        <end position="72"/>
    </location>
</feature>
<dbReference type="PANTHER" id="PTHR35008:SF8">
    <property type="entry name" value="ALCOHOL DEHYDROGENASE CYTOCHROME C SUBUNIT"/>
    <property type="match status" value="1"/>
</dbReference>
<dbReference type="RefSeq" id="WP_283433114.1">
    <property type="nucleotide sequence ID" value="NZ_FXUG01000007.1"/>
</dbReference>
<dbReference type="SUPFAM" id="SSF46626">
    <property type="entry name" value="Cytochrome c"/>
    <property type="match status" value="1"/>
</dbReference>
<dbReference type="PROSITE" id="PS51007">
    <property type="entry name" value="CYTC"/>
    <property type="match status" value="1"/>
</dbReference>
<feature type="region of interest" description="Disordered" evidence="5">
    <location>
        <begin position="231"/>
        <end position="270"/>
    </location>
</feature>
<protein>
    <submittedName>
        <fullName evidence="8">Cytochrome c, mono-and diheme variants</fullName>
    </submittedName>
</protein>
<accession>A0ABY1Q625</accession>
<dbReference type="PANTHER" id="PTHR35008">
    <property type="entry name" value="BLL4482 PROTEIN-RELATED"/>
    <property type="match status" value="1"/>
</dbReference>
<evidence type="ECO:0000256" key="5">
    <source>
        <dbReference type="SAM" id="MobiDB-lite"/>
    </source>
</evidence>
<feature type="domain" description="Cytochrome c" evidence="7">
    <location>
        <begin position="107"/>
        <end position="195"/>
    </location>
</feature>
<dbReference type="InterPro" id="IPR051459">
    <property type="entry name" value="Cytochrome_c-type_DH"/>
</dbReference>
<evidence type="ECO:0000313" key="9">
    <source>
        <dbReference type="Proteomes" id="UP001158067"/>
    </source>
</evidence>
<dbReference type="Gene3D" id="1.10.760.10">
    <property type="entry name" value="Cytochrome c-like domain"/>
    <property type="match status" value="1"/>
</dbReference>
<keyword evidence="9" id="KW-1185">Reference proteome</keyword>
<evidence type="ECO:0000259" key="7">
    <source>
        <dbReference type="PROSITE" id="PS51007"/>
    </source>
</evidence>
<organism evidence="8 9">
    <name type="scientific">Neorhodopirellula lusitana</name>
    <dbReference type="NCBI Taxonomy" id="445327"/>
    <lineage>
        <taxon>Bacteria</taxon>
        <taxon>Pseudomonadati</taxon>
        <taxon>Planctomycetota</taxon>
        <taxon>Planctomycetia</taxon>
        <taxon>Pirellulales</taxon>
        <taxon>Pirellulaceae</taxon>
        <taxon>Neorhodopirellula</taxon>
    </lineage>
</organism>
<feature type="compositionally biased region" description="Basic and acidic residues" evidence="5">
    <location>
        <begin position="1"/>
        <end position="18"/>
    </location>
</feature>
<evidence type="ECO:0000256" key="3">
    <source>
        <dbReference type="ARBA" id="ARBA00023004"/>
    </source>
</evidence>